<dbReference type="InterPro" id="IPR037108">
    <property type="entry name" value="TM1727-like_C_sf"/>
</dbReference>
<organism evidence="2">
    <name type="scientific">candidate division WOR-3 bacterium</name>
    <dbReference type="NCBI Taxonomy" id="2052148"/>
    <lineage>
        <taxon>Bacteria</taxon>
        <taxon>Bacteria division WOR-3</taxon>
    </lineage>
</organism>
<dbReference type="InterPro" id="IPR036291">
    <property type="entry name" value="NAD(P)-bd_dom_sf"/>
</dbReference>
<dbReference type="Pfam" id="PF10728">
    <property type="entry name" value="DUF2520"/>
    <property type="match status" value="1"/>
</dbReference>
<comment type="caution">
    <text evidence="2">The sequence shown here is derived from an EMBL/GenBank/DDBJ whole genome shotgun (WGS) entry which is preliminary data.</text>
</comment>
<dbReference type="Gene3D" id="3.40.50.720">
    <property type="entry name" value="NAD(P)-binding Rossmann-like Domain"/>
    <property type="match status" value="1"/>
</dbReference>
<name>A0A7C4Y5S9_UNCW3</name>
<protein>
    <submittedName>
        <fullName evidence="2">DUF2520 domain-containing protein</fullName>
    </submittedName>
</protein>
<evidence type="ECO:0000313" key="2">
    <source>
        <dbReference type="EMBL" id="HGW91723.1"/>
    </source>
</evidence>
<accession>A0A7C4Y5S9</accession>
<dbReference type="Gene3D" id="1.10.1040.20">
    <property type="entry name" value="ProC-like, C-terminal domain"/>
    <property type="match status" value="1"/>
</dbReference>
<feature type="domain" description="DUF2520" evidence="1">
    <location>
        <begin position="114"/>
        <end position="228"/>
    </location>
</feature>
<dbReference type="AlphaFoldDB" id="A0A7C4Y5S9"/>
<dbReference type="EMBL" id="DTHG01000051">
    <property type="protein sequence ID" value="HGW91723.1"/>
    <property type="molecule type" value="Genomic_DNA"/>
</dbReference>
<dbReference type="PANTHER" id="PTHR40459">
    <property type="entry name" value="CONSERVED HYPOTHETICAL ALANINE AND LEUCINE RICH PROTEIN"/>
    <property type="match status" value="1"/>
</dbReference>
<dbReference type="InterPro" id="IPR018931">
    <property type="entry name" value="DUF2520"/>
</dbReference>
<evidence type="ECO:0000259" key="1">
    <source>
        <dbReference type="Pfam" id="PF10728"/>
    </source>
</evidence>
<reference evidence="2" key="1">
    <citation type="journal article" date="2020" name="mSystems">
        <title>Genome- and Community-Level Interaction Insights into Carbon Utilization and Element Cycling Functions of Hydrothermarchaeota in Hydrothermal Sediment.</title>
        <authorList>
            <person name="Zhou Z."/>
            <person name="Liu Y."/>
            <person name="Xu W."/>
            <person name="Pan J."/>
            <person name="Luo Z.H."/>
            <person name="Li M."/>
        </authorList>
    </citation>
    <scope>NUCLEOTIDE SEQUENCE [LARGE SCALE GENOMIC DNA]</scope>
    <source>
        <strain evidence="2">SpSt-780</strain>
    </source>
</reference>
<dbReference type="PANTHER" id="PTHR40459:SF1">
    <property type="entry name" value="CONSERVED HYPOTHETICAL ALANINE AND LEUCINE RICH PROTEIN"/>
    <property type="match status" value="1"/>
</dbReference>
<dbReference type="SUPFAM" id="SSF51735">
    <property type="entry name" value="NAD(P)-binding Rossmann-fold domains"/>
    <property type="match status" value="1"/>
</dbReference>
<dbReference type="SUPFAM" id="SSF48179">
    <property type="entry name" value="6-phosphogluconate dehydrogenase C-terminal domain-like"/>
    <property type="match status" value="1"/>
</dbReference>
<gene>
    <name evidence="2" type="ORF">ENV67_04185</name>
</gene>
<proteinExistence type="predicted"/>
<sequence length="264" mass="30343">MRFGIIGMGRIGSSLYFSLRDTEFTFSGYYSRVPMKEIGESFYREIKDIDADIYFFTLPDRIINLFSEMIEKKDRYFVHCSGYFPSDILGKSRVLSLHPMFSVNKKFTSLKGISWAIEGDEEGISLGKRIVNAINGKYYILRKEDKPLYHIACVIGTNLVNTLLYYSSEILKNLRIDEKEILRLASSVIENSKDSGILNALTGPIERGDYETIENELIALKKNYPHLFYSLIHIIPLNAQMGIMKGRDEKEIIDFINRLSSLRG</sequence>
<dbReference type="InterPro" id="IPR008927">
    <property type="entry name" value="6-PGluconate_DH-like_C_sf"/>
</dbReference>